<keyword evidence="8" id="KW-0413">Isomerase</keyword>
<dbReference type="EC" id="5.6.2.3" evidence="9"/>
<dbReference type="Pfam" id="PF05970">
    <property type="entry name" value="PIF1"/>
    <property type="match status" value="1"/>
</dbReference>
<dbReference type="CDD" id="cd18809">
    <property type="entry name" value="SF1_C_RecD"/>
    <property type="match status" value="1"/>
</dbReference>
<evidence type="ECO:0000256" key="5">
    <source>
        <dbReference type="ARBA" id="ARBA00022840"/>
    </source>
</evidence>
<dbReference type="Gene3D" id="3.40.50.300">
    <property type="entry name" value="P-loop containing nucleotide triphosphate hydrolases"/>
    <property type="match status" value="2"/>
</dbReference>
<dbReference type="PANTHER" id="PTHR47642">
    <property type="entry name" value="ATP-DEPENDENT DNA HELICASE"/>
    <property type="match status" value="1"/>
</dbReference>
<dbReference type="SMART" id="SM00382">
    <property type="entry name" value="AAA"/>
    <property type="match status" value="1"/>
</dbReference>
<dbReference type="GO" id="GO:0016887">
    <property type="term" value="F:ATP hydrolysis activity"/>
    <property type="evidence" value="ECO:0007669"/>
    <property type="project" value="RHEA"/>
</dbReference>
<comment type="cofactor">
    <cofactor evidence="9">
        <name>Mg(2+)</name>
        <dbReference type="ChEBI" id="CHEBI:18420"/>
    </cofactor>
</comment>
<keyword evidence="1 9" id="KW-0547">Nucleotide-binding</keyword>
<evidence type="ECO:0000256" key="3">
    <source>
        <dbReference type="ARBA" id="ARBA00022801"/>
    </source>
</evidence>
<feature type="compositionally biased region" description="Low complexity" evidence="10">
    <location>
        <begin position="612"/>
        <end position="628"/>
    </location>
</feature>
<evidence type="ECO:0000256" key="4">
    <source>
        <dbReference type="ARBA" id="ARBA00022806"/>
    </source>
</evidence>
<dbReference type="InterPro" id="IPR027417">
    <property type="entry name" value="P-loop_NTPase"/>
</dbReference>
<evidence type="ECO:0000256" key="7">
    <source>
        <dbReference type="ARBA" id="ARBA00023204"/>
    </source>
</evidence>
<reference evidence="12" key="1">
    <citation type="submission" date="2015-07" db="EMBL/GenBank/DDBJ databases">
        <title>Adaptation to a free-living lifestyle via gene acquisitions in the diplomonad Trepomonas sp. PC1.</title>
        <authorList>
            <person name="Xu F."/>
            <person name="Jerlstrom-Hultqvist J."/>
            <person name="Kolisko M."/>
            <person name="Simpson A.G.B."/>
            <person name="Roger A.J."/>
            <person name="Svard S.G."/>
            <person name="Andersson J.O."/>
        </authorList>
    </citation>
    <scope>NUCLEOTIDE SEQUENCE</scope>
    <source>
        <strain evidence="12">PC1</strain>
    </source>
</reference>
<dbReference type="GO" id="GO:0043139">
    <property type="term" value="F:5'-3' DNA helicase activity"/>
    <property type="evidence" value="ECO:0007669"/>
    <property type="project" value="UniProtKB-EC"/>
</dbReference>
<proteinExistence type="inferred from homology"/>
<dbReference type="Pfam" id="PF21530">
    <property type="entry name" value="Pif1_2B_dom"/>
    <property type="match status" value="1"/>
</dbReference>
<dbReference type="AlphaFoldDB" id="A0A146K9K3"/>
<keyword evidence="7 9" id="KW-0234">DNA repair</keyword>
<evidence type="ECO:0000256" key="9">
    <source>
        <dbReference type="RuleBase" id="RU363044"/>
    </source>
</evidence>
<dbReference type="EMBL" id="GDID01003588">
    <property type="protein sequence ID" value="JAP93018.1"/>
    <property type="molecule type" value="Transcribed_RNA"/>
</dbReference>
<evidence type="ECO:0000259" key="11">
    <source>
        <dbReference type="SMART" id="SM00382"/>
    </source>
</evidence>
<comment type="catalytic activity">
    <reaction evidence="9">
        <text>ATP + H2O = ADP + phosphate + H(+)</text>
        <dbReference type="Rhea" id="RHEA:13065"/>
        <dbReference type="ChEBI" id="CHEBI:15377"/>
        <dbReference type="ChEBI" id="CHEBI:15378"/>
        <dbReference type="ChEBI" id="CHEBI:30616"/>
        <dbReference type="ChEBI" id="CHEBI:43474"/>
        <dbReference type="ChEBI" id="CHEBI:456216"/>
        <dbReference type="EC" id="5.6.2.3"/>
    </reaction>
</comment>
<evidence type="ECO:0000256" key="10">
    <source>
        <dbReference type="SAM" id="MobiDB-lite"/>
    </source>
</evidence>
<keyword evidence="3 9" id="KW-0378">Hydrolase</keyword>
<dbReference type="SUPFAM" id="SSF52540">
    <property type="entry name" value="P-loop containing nucleoside triphosphate hydrolases"/>
    <property type="match status" value="2"/>
</dbReference>
<keyword evidence="5 9" id="KW-0067">ATP-binding</keyword>
<evidence type="ECO:0000256" key="8">
    <source>
        <dbReference type="ARBA" id="ARBA00023235"/>
    </source>
</evidence>
<dbReference type="GO" id="GO:0006310">
    <property type="term" value="P:DNA recombination"/>
    <property type="evidence" value="ECO:0007669"/>
    <property type="project" value="UniProtKB-KW"/>
</dbReference>
<evidence type="ECO:0000256" key="1">
    <source>
        <dbReference type="ARBA" id="ARBA00022741"/>
    </source>
</evidence>
<dbReference type="GO" id="GO:0005524">
    <property type="term" value="F:ATP binding"/>
    <property type="evidence" value="ECO:0007669"/>
    <property type="project" value="UniProtKB-KW"/>
</dbReference>
<dbReference type="InterPro" id="IPR010285">
    <property type="entry name" value="DNA_helicase_pif1-like_DEAD"/>
</dbReference>
<keyword evidence="9" id="KW-0233">DNA recombination</keyword>
<evidence type="ECO:0000256" key="6">
    <source>
        <dbReference type="ARBA" id="ARBA00023125"/>
    </source>
</evidence>
<dbReference type="InterPro" id="IPR003593">
    <property type="entry name" value="AAA+_ATPase"/>
</dbReference>
<comment type="similarity">
    <text evidence="9">Belongs to the helicase family.</text>
</comment>
<feature type="non-terminal residue" evidence="12">
    <location>
        <position position="1"/>
    </location>
</feature>
<gene>
    <name evidence="12" type="ORF">TPC1_14857</name>
</gene>
<evidence type="ECO:0000256" key="2">
    <source>
        <dbReference type="ARBA" id="ARBA00022763"/>
    </source>
</evidence>
<keyword evidence="2 9" id="KW-0227">DNA damage</keyword>
<organism evidence="12">
    <name type="scientific">Trepomonas sp. PC1</name>
    <dbReference type="NCBI Taxonomy" id="1076344"/>
    <lineage>
        <taxon>Eukaryota</taxon>
        <taxon>Metamonada</taxon>
        <taxon>Diplomonadida</taxon>
        <taxon>Hexamitidae</taxon>
        <taxon>Hexamitinae</taxon>
        <taxon>Trepomonas</taxon>
    </lineage>
</organism>
<dbReference type="InterPro" id="IPR051055">
    <property type="entry name" value="PIF1_helicase"/>
</dbReference>
<feature type="domain" description="AAA+ ATPase" evidence="11">
    <location>
        <begin position="14"/>
        <end position="312"/>
    </location>
</feature>
<protein>
    <recommendedName>
        <fullName evidence="9">ATP-dependent DNA helicase</fullName>
        <ecNumber evidence="9">5.6.2.3</ecNumber>
    </recommendedName>
</protein>
<evidence type="ECO:0000313" key="12">
    <source>
        <dbReference type="EMBL" id="JAP93018.1"/>
    </source>
</evidence>
<dbReference type="InterPro" id="IPR049163">
    <property type="entry name" value="Pif1-like_2B_dom"/>
</dbReference>
<dbReference type="GO" id="GO:0000723">
    <property type="term" value="P:telomere maintenance"/>
    <property type="evidence" value="ECO:0007669"/>
    <property type="project" value="InterPro"/>
</dbReference>
<dbReference type="PANTHER" id="PTHR47642:SF5">
    <property type="entry name" value="ATP-DEPENDENT DNA HELICASE"/>
    <property type="match status" value="1"/>
</dbReference>
<keyword evidence="6" id="KW-0238">DNA-binding</keyword>
<feature type="region of interest" description="Disordered" evidence="10">
    <location>
        <begin position="605"/>
        <end position="643"/>
    </location>
</feature>
<sequence>SLEQKVLFDQIVFKRENAFFTGQAGAGKSYLMRAIIESLKTLIDKEYLAITSLTGIAALNIQGQTLHSATCALTYNGDPTLPIDEIDDKIYKRVYQNQPVRKRLQYLKVLIIDEVSMLPKYWFDVMEQMFRRVKKSNEFFGGLQLILCGDFMQLPPVVASQFKQGIFLFNSTQFKNIYVKCQLIKSFRQADSKFLQILNKIRDGVIDDEVKSTLKQRLISEVEINRQQLLQTNKKRNEYILRLKRFDDDIQKYSSLLNQHQQSQETDDEIKLTRLKLQLKNLRKIKTAQFDKLNVKYVPPRFPIRLYPTNINVQNHNQKSLLQNGNQLFKIVSCDTGANDQTAQIEKPEKVIEICEGAQVMVNRNVDLALGLCNGTVGVIKRIMYEGKGEQDGKYIILHAIENKVVVQLEVNEREMSIMPFKADHVNSAGNATASRQQIPLQLSYAISIHKSQGLTLEEAIISIDRCFERGQAYVALSRLKSLEGLQLTSLDFNSIKADENCVEFHQNITMLKEGTDVIRQNKLMDCGESLLGEQMLVSAEEYQQYINGVIPKNFEILKSSQKQTVQIEKSEPKKPEISQSKTKIDEKTKIFQLSPAFNLQQKAQQEGVIDISSSESQGEKQSSSKQIQPEKEKSIATTQIPASNIQPAQRVIKLAPRTQNQSVDTAVPTEAPKQKYKVDRYMEVLMNMMLK</sequence>
<keyword evidence="4 9" id="KW-0347">Helicase</keyword>
<accession>A0A146K9K3</accession>
<name>A0A146K9K3_9EUKA</name>
<dbReference type="GO" id="GO:0006281">
    <property type="term" value="P:DNA repair"/>
    <property type="evidence" value="ECO:0007669"/>
    <property type="project" value="UniProtKB-KW"/>
</dbReference>